<dbReference type="InterPro" id="IPR025700">
    <property type="entry name" value="Lys/Orn_oxygenase"/>
</dbReference>
<evidence type="ECO:0000256" key="12">
    <source>
        <dbReference type="ARBA" id="ARBA00049248"/>
    </source>
</evidence>
<feature type="domain" description="Gfo/Idh/MocA-like oxidoreductase N-terminal" evidence="14">
    <location>
        <begin position="630"/>
        <end position="762"/>
    </location>
</feature>
<evidence type="ECO:0000256" key="13">
    <source>
        <dbReference type="SAM" id="MobiDB-lite"/>
    </source>
</evidence>
<dbReference type="InterPro" id="IPR004104">
    <property type="entry name" value="Gfo/Idh/MocA-like_OxRdtase_C"/>
</dbReference>
<dbReference type="Gene3D" id="3.40.50.720">
    <property type="entry name" value="NAD(P)-binding Rossmann-like Domain"/>
    <property type="match status" value="1"/>
</dbReference>
<dbReference type="STRING" id="1441469.A0A1Q5QAB6"/>
<dbReference type="AlphaFoldDB" id="A0A1Q5QAB6"/>
<gene>
    <name evidence="16" type="ORF">UA08_01307</name>
</gene>
<dbReference type="SUPFAM" id="SSF51735">
    <property type="entry name" value="NAD(P)-binding Rossmann-fold domains"/>
    <property type="match status" value="1"/>
</dbReference>
<keyword evidence="17" id="KW-1185">Reference proteome</keyword>
<evidence type="ECO:0000259" key="14">
    <source>
        <dbReference type="Pfam" id="PF01408"/>
    </source>
</evidence>
<comment type="caution">
    <text evidence="16">The sequence shown here is derived from an EMBL/GenBank/DDBJ whole genome shotgun (WGS) entry which is preliminary data.</text>
</comment>
<sequence>MPTAHNEVFDIIIIGAGPCGLAVAARLREETPSAMFTDEEHQRYHWIKKHQGKMSLVRARQRRVHGTPLTPCTYMSCGGRKGDYYNDENRYSALVLDGSGPRWMERWNCAFKALKIGHLRSPMFFHIDPADRDGLLAYTREMGREKELYELSGCVGQELSKHKRKKIRNPSRFPHEAEINERDRKDYFTPSTNLFADYCRSIAARYGLDEENHEIRHSDVCDIRFGEIEKGSKDDTKLFTVSTSQGNTFHSRAVVLAIGPGTTKLMPWDLSPEEENMGAACCHSSEIGVKFPSPSLARKIENRQVTNLVVVGGGLSSAQIADMAIRKGVTRVWHLLRGDLKVKHFDVSLNWVGKFKNYDKAVFWSADDDQERFEMLQSARNGGSITPQYQKILKQHVAHKRLSIHTHTVITSKHFDPVSQTWKLITDPPIADLPPCIDYICCATGMKTDVTEMQLLQSMNRDYPIETINGLPCLTDDLMWKTGVPLFVTGRLASLRLGPAAPNLEGARLGAERIAWAVEDVLGDRSRGTTDSRQQSARYQRAFCGLGNRYESLGEEWISFAAANHSRRIGRPPRLTYRRLIDSGETHSCICSYFAQDRHPVLNRGSERKQTVVMAINASPTATAGQDKKLRFLVIGAGSRGNRYAEAVTEGTSALIHAIAEPRPFSRQEFGERYIWGAKGQPAEGQEFRDWKAWLKWEQERRQKLAEGAQNVPDGVDGVFVCVLDEMHVEVMCAIAPLNLHVLCEKPLATSLKDCLAIYRAYVPEGKEEVGPAKVFGIGHVLRYSPHNVKLRRLLLADRVIGDIVSVEHTEPVGHWHFSHSYVRGNWRRETDAGVGSLLTKSCHDIDFLVWLLSSPPPGSHKDTPPHHPRSITSSGNLTQFLNRRKPKEAGSATNCLSCPIERKCIYSAVRVYKERHLDQGVVDWPLHIVCPDIEDTFKTSGSAAAEKLLMGKLAEDYNKDSTPDGEIASRSWYGRCVWESDNTVCDDQFVTITWDDDDSNETQARRPRIAKTASLHMIAPTEKQCERRGRVYGTEGEIEYDSRTIKIFSFATNEFTTVEIPPAKNPKEEKAHGGGDWGLARMFVEAIDAVENKGRDVRDAQTEFIGCTLEEAVRSHAVVFAAEEARIEEKVVKWQPWWDQQVKSFVA</sequence>
<dbReference type="EMBL" id="LFMY01000002">
    <property type="protein sequence ID" value="OKL62748.1"/>
    <property type="molecule type" value="Genomic_DNA"/>
</dbReference>
<comment type="similarity">
    <text evidence="3">Belongs to the lysine N(6)-hydroxylase/L-ornithine N(5)-oxygenase family.</text>
</comment>
<dbReference type="EC" id="1.14.13.196" evidence="4"/>
<comment type="catalytic activity">
    <reaction evidence="12">
        <text>L-ornithine + NADH + O2 = N(5)-hydroxy-L-ornithine + NAD(+) + H2O</text>
        <dbReference type="Rhea" id="RHEA:41512"/>
        <dbReference type="ChEBI" id="CHEBI:15377"/>
        <dbReference type="ChEBI" id="CHEBI:15379"/>
        <dbReference type="ChEBI" id="CHEBI:46911"/>
        <dbReference type="ChEBI" id="CHEBI:57540"/>
        <dbReference type="ChEBI" id="CHEBI:57945"/>
        <dbReference type="ChEBI" id="CHEBI:78275"/>
        <dbReference type="EC" id="1.14.13.196"/>
    </reaction>
</comment>
<dbReference type="GO" id="GO:0016491">
    <property type="term" value="F:oxidoreductase activity"/>
    <property type="evidence" value="ECO:0007669"/>
    <property type="project" value="UniProtKB-KW"/>
</dbReference>
<accession>A0A1Q5QAB6</accession>
<evidence type="ECO:0000256" key="10">
    <source>
        <dbReference type="ARBA" id="ARBA00030351"/>
    </source>
</evidence>
<comment type="catalytic activity">
    <reaction evidence="11">
        <text>L-ornithine + NADPH + O2 = N(5)-hydroxy-L-ornithine + NADP(+) + H2O</text>
        <dbReference type="Rhea" id="RHEA:41508"/>
        <dbReference type="ChEBI" id="CHEBI:15377"/>
        <dbReference type="ChEBI" id="CHEBI:15379"/>
        <dbReference type="ChEBI" id="CHEBI:46911"/>
        <dbReference type="ChEBI" id="CHEBI:57783"/>
        <dbReference type="ChEBI" id="CHEBI:58349"/>
        <dbReference type="ChEBI" id="CHEBI:78275"/>
        <dbReference type="EC" id="1.14.13.196"/>
    </reaction>
</comment>
<dbReference type="InterPro" id="IPR036188">
    <property type="entry name" value="FAD/NAD-bd_sf"/>
</dbReference>
<dbReference type="PANTHER" id="PTHR38663:SF1">
    <property type="entry name" value="L-ORNITHINE N(5)-MONOOXYGENASE"/>
    <property type="match status" value="1"/>
</dbReference>
<dbReference type="Pfam" id="PF01408">
    <property type="entry name" value="GFO_IDH_MocA"/>
    <property type="match status" value="1"/>
</dbReference>
<evidence type="ECO:0000313" key="17">
    <source>
        <dbReference type="Proteomes" id="UP000214365"/>
    </source>
</evidence>
<dbReference type="Pfam" id="PF02894">
    <property type="entry name" value="GFO_IDH_MocA_C"/>
    <property type="match status" value="1"/>
</dbReference>
<dbReference type="OrthoDB" id="64915at2759"/>
<evidence type="ECO:0000256" key="6">
    <source>
        <dbReference type="ARBA" id="ARBA00022630"/>
    </source>
</evidence>
<evidence type="ECO:0000313" key="16">
    <source>
        <dbReference type="EMBL" id="OKL62748.1"/>
    </source>
</evidence>
<dbReference type="PANTHER" id="PTHR38663">
    <property type="match status" value="1"/>
</dbReference>
<proteinExistence type="inferred from homology"/>
<dbReference type="Gene3D" id="3.30.360.10">
    <property type="entry name" value="Dihydrodipicolinate Reductase, domain 2"/>
    <property type="match status" value="2"/>
</dbReference>
<dbReference type="Pfam" id="PF13434">
    <property type="entry name" value="Lys_Orn_oxgnase"/>
    <property type="match status" value="1"/>
</dbReference>
<evidence type="ECO:0000256" key="3">
    <source>
        <dbReference type="ARBA" id="ARBA00007588"/>
    </source>
</evidence>
<dbReference type="GO" id="GO:0000166">
    <property type="term" value="F:nucleotide binding"/>
    <property type="evidence" value="ECO:0007669"/>
    <property type="project" value="InterPro"/>
</dbReference>
<dbReference type="Proteomes" id="UP000214365">
    <property type="component" value="Unassembled WGS sequence"/>
</dbReference>
<evidence type="ECO:0000256" key="9">
    <source>
        <dbReference type="ARBA" id="ARBA00023002"/>
    </source>
</evidence>
<name>A0A1Q5QAB6_TALAT</name>
<feature type="region of interest" description="Disordered" evidence="13">
    <location>
        <begin position="859"/>
        <end position="878"/>
    </location>
</feature>
<evidence type="ECO:0000256" key="7">
    <source>
        <dbReference type="ARBA" id="ARBA00022827"/>
    </source>
</evidence>
<evidence type="ECO:0000259" key="15">
    <source>
        <dbReference type="Pfam" id="PF02894"/>
    </source>
</evidence>
<evidence type="ECO:0000256" key="1">
    <source>
        <dbReference type="ARBA" id="ARBA00001974"/>
    </source>
</evidence>
<evidence type="ECO:0000256" key="4">
    <source>
        <dbReference type="ARBA" id="ARBA00012881"/>
    </source>
</evidence>
<dbReference type="RefSeq" id="XP_020122869.1">
    <property type="nucleotide sequence ID" value="XM_020260956.1"/>
</dbReference>
<keyword evidence="8" id="KW-0521">NADP</keyword>
<dbReference type="Gene3D" id="3.50.50.60">
    <property type="entry name" value="FAD/NAD(P)-binding domain"/>
    <property type="match status" value="2"/>
</dbReference>
<organism evidence="16 17">
    <name type="scientific">Talaromyces atroroseus</name>
    <dbReference type="NCBI Taxonomy" id="1441469"/>
    <lineage>
        <taxon>Eukaryota</taxon>
        <taxon>Fungi</taxon>
        <taxon>Dikarya</taxon>
        <taxon>Ascomycota</taxon>
        <taxon>Pezizomycotina</taxon>
        <taxon>Eurotiomycetes</taxon>
        <taxon>Eurotiomycetidae</taxon>
        <taxon>Eurotiales</taxon>
        <taxon>Trichocomaceae</taxon>
        <taxon>Talaromyces</taxon>
        <taxon>Talaromyces sect. Trachyspermi</taxon>
    </lineage>
</organism>
<dbReference type="GeneID" id="31001062"/>
<keyword evidence="9" id="KW-0560">Oxidoreductase</keyword>
<reference evidence="16 17" key="1">
    <citation type="submission" date="2015-06" db="EMBL/GenBank/DDBJ databases">
        <title>Talaromyces atroroseus IBT 11181 draft genome.</title>
        <authorList>
            <person name="Rasmussen K.B."/>
            <person name="Rasmussen S."/>
            <person name="Petersen B."/>
            <person name="Sicheritz-Ponten T."/>
            <person name="Mortensen U.H."/>
            <person name="Thrane U."/>
        </authorList>
    </citation>
    <scope>NUCLEOTIDE SEQUENCE [LARGE SCALE GENOMIC DNA]</scope>
    <source>
        <strain evidence="16 17">IBT 11181</strain>
    </source>
</reference>
<dbReference type="SUPFAM" id="SSF51905">
    <property type="entry name" value="FAD/NAD(P)-binding domain"/>
    <property type="match status" value="1"/>
</dbReference>
<evidence type="ECO:0000256" key="2">
    <source>
        <dbReference type="ARBA" id="ARBA00004924"/>
    </source>
</evidence>
<feature type="domain" description="Gfo/Idh/MocA-like oxidoreductase C-terminal" evidence="15">
    <location>
        <begin position="795"/>
        <end position="857"/>
    </location>
</feature>
<keyword evidence="6" id="KW-0285">Flavoprotein</keyword>
<comment type="cofactor">
    <cofactor evidence="1">
        <name>FAD</name>
        <dbReference type="ChEBI" id="CHEBI:57692"/>
    </cofactor>
</comment>
<dbReference type="SUPFAM" id="SSF55347">
    <property type="entry name" value="Glyceraldehyde-3-phosphate dehydrogenase-like, C-terminal domain"/>
    <property type="match status" value="1"/>
</dbReference>
<comment type="pathway">
    <text evidence="2">Siderophore biosynthesis.</text>
</comment>
<dbReference type="InterPro" id="IPR036291">
    <property type="entry name" value="NAD(P)-bd_dom_sf"/>
</dbReference>
<evidence type="ECO:0000256" key="5">
    <source>
        <dbReference type="ARBA" id="ARBA00018612"/>
    </source>
</evidence>
<evidence type="ECO:0000256" key="8">
    <source>
        <dbReference type="ARBA" id="ARBA00022857"/>
    </source>
</evidence>
<evidence type="ECO:0000256" key="11">
    <source>
        <dbReference type="ARBA" id="ARBA00047598"/>
    </source>
</evidence>
<protein>
    <recommendedName>
        <fullName evidence="5">L-ornithine N(5)-monooxygenase</fullName>
        <ecNumber evidence="4">1.14.13.196</ecNumber>
    </recommendedName>
    <alternativeName>
        <fullName evidence="10">L-ornithine N(5)-oxygenase</fullName>
    </alternativeName>
</protein>
<dbReference type="InterPro" id="IPR000683">
    <property type="entry name" value="Gfo/Idh/MocA-like_OxRdtase_N"/>
</dbReference>
<keyword evidence="7" id="KW-0274">FAD</keyword>